<evidence type="ECO:0000256" key="1">
    <source>
        <dbReference type="SAM" id="MobiDB-lite"/>
    </source>
</evidence>
<sequence length="297" mass="33324">MTNPGSLEPRHCKLCGASAASQTIHLPSTTIQVCRECDFHFIDYLDPLPPAETEQHKELDEKSWKYIEERLGIGEGELVWRLRLVEKYCSLPGTRCLDIGAGVGQFLLLLRAAEALGIGIEPSRLRRLFARKKFDLHLEGQTVESPIWRDKYRATFDLITLWDVIEHVNFPAETIQSTFTVLKPGGVLFLDTPSREVLPYRISLWAHRLSGGRISLFLPGYYSTLPYGHKQIFTPRQLAQCVEQAGFEVLAQGAGYDELLGMRPPLLRPKNKIILVARKPGGEEGANGKPTPPPETP</sequence>
<dbReference type="EMBL" id="CP092109">
    <property type="protein sequence ID" value="UWZ78092.1"/>
    <property type="molecule type" value="Genomic_DNA"/>
</dbReference>
<dbReference type="GO" id="GO:0008168">
    <property type="term" value="F:methyltransferase activity"/>
    <property type="evidence" value="ECO:0007669"/>
    <property type="project" value="UniProtKB-KW"/>
</dbReference>
<dbReference type="PANTHER" id="PTHR43861">
    <property type="entry name" value="TRANS-ACONITATE 2-METHYLTRANSFERASE-RELATED"/>
    <property type="match status" value="1"/>
</dbReference>
<proteinExistence type="predicted"/>
<protein>
    <submittedName>
        <fullName evidence="2">Class I SAM-dependent methyltransferase</fullName>
    </submittedName>
</protein>
<accession>A0ABY5ZFZ9</accession>
<dbReference type="CDD" id="cd02440">
    <property type="entry name" value="AdoMet_MTases"/>
    <property type="match status" value="1"/>
</dbReference>
<evidence type="ECO:0000313" key="2">
    <source>
        <dbReference type="EMBL" id="UWZ78092.1"/>
    </source>
</evidence>
<dbReference type="InterPro" id="IPR029063">
    <property type="entry name" value="SAM-dependent_MTases_sf"/>
</dbReference>
<keyword evidence="2" id="KW-0808">Transferase</keyword>
<keyword evidence="2" id="KW-0489">Methyltransferase</keyword>
<keyword evidence="3" id="KW-1185">Reference proteome</keyword>
<dbReference type="Proteomes" id="UP001060414">
    <property type="component" value="Chromosome"/>
</dbReference>
<dbReference type="SUPFAM" id="SSF53335">
    <property type="entry name" value="S-adenosyl-L-methionine-dependent methyltransferases"/>
    <property type="match status" value="1"/>
</dbReference>
<reference evidence="2" key="1">
    <citation type="journal article" date="2022" name="Environ. Microbiol.">
        <title>Geoalkalibacter halelectricus SAP #1 sp. nov. possessing extracellular electron transfer and mineral#reducing capabilities from a haloalkaline environment.</title>
        <authorList>
            <person name="Yadav S."/>
            <person name="Singh R."/>
            <person name="Sundharam S.S."/>
            <person name="Chaudhary S."/>
            <person name="Krishnamurthi S."/>
            <person name="Patil S.A."/>
        </authorList>
    </citation>
    <scope>NUCLEOTIDE SEQUENCE</scope>
    <source>
        <strain evidence="2">SAP-1</strain>
    </source>
</reference>
<evidence type="ECO:0000313" key="3">
    <source>
        <dbReference type="Proteomes" id="UP001060414"/>
    </source>
</evidence>
<gene>
    <name evidence="2" type="ORF">L9S41_10315</name>
</gene>
<dbReference type="Pfam" id="PF13489">
    <property type="entry name" value="Methyltransf_23"/>
    <property type="match status" value="1"/>
</dbReference>
<organism evidence="2 3">
    <name type="scientific">Geoalkalibacter halelectricus</name>
    <dbReference type="NCBI Taxonomy" id="2847045"/>
    <lineage>
        <taxon>Bacteria</taxon>
        <taxon>Pseudomonadati</taxon>
        <taxon>Thermodesulfobacteriota</taxon>
        <taxon>Desulfuromonadia</taxon>
        <taxon>Desulfuromonadales</taxon>
        <taxon>Geoalkalibacteraceae</taxon>
        <taxon>Geoalkalibacter</taxon>
    </lineage>
</organism>
<dbReference type="Gene3D" id="3.40.50.150">
    <property type="entry name" value="Vaccinia Virus protein VP39"/>
    <property type="match status" value="1"/>
</dbReference>
<dbReference type="PANTHER" id="PTHR43861:SF6">
    <property type="entry name" value="METHYLTRANSFERASE TYPE 11"/>
    <property type="match status" value="1"/>
</dbReference>
<dbReference type="GO" id="GO:0032259">
    <property type="term" value="P:methylation"/>
    <property type="evidence" value="ECO:0007669"/>
    <property type="project" value="UniProtKB-KW"/>
</dbReference>
<feature type="region of interest" description="Disordered" evidence="1">
    <location>
        <begin position="277"/>
        <end position="297"/>
    </location>
</feature>
<dbReference type="RefSeq" id="WP_260746441.1">
    <property type="nucleotide sequence ID" value="NZ_CP092109.1"/>
</dbReference>
<name>A0ABY5ZFZ9_9BACT</name>